<dbReference type="PANTHER" id="PTHR42770:SF11">
    <property type="entry name" value="INNER MEMBRANE TRANSPORT PROTEIN YBAT"/>
    <property type="match status" value="1"/>
</dbReference>
<dbReference type="AlphaFoldDB" id="A0A6J7EPJ2"/>
<evidence type="ECO:0000256" key="4">
    <source>
        <dbReference type="ARBA" id="ARBA00022989"/>
    </source>
</evidence>
<dbReference type="Pfam" id="PF00582">
    <property type="entry name" value="Usp"/>
    <property type="match status" value="1"/>
</dbReference>
<dbReference type="EMBL" id="CAFBLQ010000224">
    <property type="protein sequence ID" value="CAB4883134.1"/>
    <property type="molecule type" value="Genomic_DNA"/>
</dbReference>
<keyword evidence="3 6" id="KW-0812">Transmembrane</keyword>
<dbReference type="GO" id="GO:0005886">
    <property type="term" value="C:plasma membrane"/>
    <property type="evidence" value="ECO:0007669"/>
    <property type="project" value="UniProtKB-SubCell"/>
</dbReference>
<evidence type="ECO:0000313" key="8">
    <source>
        <dbReference type="EMBL" id="CAB4883134.1"/>
    </source>
</evidence>
<feature type="transmembrane region" description="Helical" evidence="6">
    <location>
        <begin position="283"/>
        <end position="301"/>
    </location>
</feature>
<dbReference type="Gene3D" id="3.40.50.620">
    <property type="entry name" value="HUPs"/>
    <property type="match status" value="1"/>
</dbReference>
<dbReference type="GO" id="GO:0008299">
    <property type="term" value="P:isoprenoid biosynthetic process"/>
    <property type="evidence" value="ECO:0007669"/>
    <property type="project" value="InterPro"/>
</dbReference>
<evidence type="ECO:0000256" key="6">
    <source>
        <dbReference type="SAM" id="Phobius"/>
    </source>
</evidence>
<feature type="domain" description="UspA" evidence="7">
    <location>
        <begin position="425"/>
        <end position="575"/>
    </location>
</feature>
<dbReference type="InterPro" id="IPR018294">
    <property type="entry name" value="ISPD_synthase_CS"/>
</dbReference>
<dbReference type="GO" id="GO:0003824">
    <property type="term" value="F:catalytic activity"/>
    <property type="evidence" value="ECO:0007669"/>
    <property type="project" value="InterPro"/>
</dbReference>
<feature type="transmembrane region" description="Helical" evidence="6">
    <location>
        <begin position="178"/>
        <end position="204"/>
    </location>
</feature>
<gene>
    <name evidence="8" type="ORF">UFOPK3423_01547</name>
</gene>
<dbReference type="Gene3D" id="1.20.1740.10">
    <property type="entry name" value="Amino acid/polyamine transporter I"/>
    <property type="match status" value="1"/>
</dbReference>
<evidence type="ECO:0000256" key="2">
    <source>
        <dbReference type="ARBA" id="ARBA00022475"/>
    </source>
</evidence>
<reference evidence="8" key="1">
    <citation type="submission" date="2020-05" db="EMBL/GenBank/DDBJ databases">
        <authorList>
            <person name="Chiriac C."/>
            <person name="Salcher M."/>
            <person name="Ghai R."/>
            <person name="Kavagutti S V."/>
        </authorList>
    </citation>
    <scope>NUCLEOTIDE SEQUENCE</scope>
</reference>
<feature type="transmembrane region" description="Helical" evidence="6">
    <location>
        <begin position="144"/>
        <end position="166"/>
    </location>
</feature>
<feature type="transmembrane region" description="Helical" evidence="6">
    <location>
        <begin position="33"/>
        <end position="56"/>
    </location>
</feature>
<feature type="transmembrane region" description="Helical" evidence="6">
    <location>
        <begin position="237"/>
        <end position="263"/>
    </location>
</feature>
<dbReference type="InterPro" id="IPR050367">
    <property type="entry name" value="APC_superfamily"/>
</dbReference>
<feature type="transmembrane region" description="Helical" evidence="6">
    <location>
        <begin position="381"/>
        <end position="400"/>
    </location>
</feature>
<name>A0A6J7EPJ2_9ZZZZ</name>
<dbReference type="SUPFAM" id="SSF52402">
    <property type="entry name" value="Adenine nucleotide alpha hydrolases-like"/>
    <property type="match status" value="1"/>
</dbReference>
<dbReference type="InterPro" id="IPR002293">
    <property type="entry name" value="AA/rel_permease1"/>
</dbReference>
<keyword evidence="2" id="KW-1003">Cell membrane</keyword>
<evidence type="ECO:0000256" key="1">
    <source>
        <dbReference type="ARBA" id="ARBA00004651"/>
    </source>
</evidence>
<organism evidence="8">
    <name type="scientific">freshwater metagenome</name>
    <dbReference type="NCBI Taxonomy" id="449393"/>
    <lineage>
        <taxon>unclassified sequences</taxon>
        <taxon>metagenomes</taxon>
        <taxon>ecological metagenomes</taxon>
    </lineage>
</organism>
<protein>
    <submittedName>
        <fullName evidence="8">Unannotated protein</fullName>
    </submittedName>
</protein>
<evidence type="ECO:0000256" key="5">
    <source>
        <dbReference type="ARBA" id="ARBA00023136"/>
    </source>
</evidence>
<feature type="transmembrane region" description="Helical" evidence="6">
    <location>
        <begin position="307"/>
        <end position="332"/>
    </location>
</feature>
<proteinExistence type="predicted"/>
<comment type="subcellular location">
    <subcellularLocation>
        <location evidence="1">Cell membrane</location>
        <topology evidence="1">Multi-pass membrane protein</topology>
    </subcellularLocation>
</comment>
<dbReference type="InterPro" id="IPR014729">
    <property type="entry name" value="Rossmann-like_a/b/a_fold"/>
</dbReference>
<keyword evidence="4 6" id="KW-1133">Transmembrane helix</keyword>
<dbReference type="PANTHER" id="PTHR42770">
    <property type="entry name" value="AMINO ACID TRANSPORTER-RELATED"/>
    <property type="match status" value="1"/>
</dbReference>
<evidence type="ECO:0000256" key="3">
    <source>
        <dbReference type="ARBA" id="ARBA00022692"/>
    </source>
</evidence>
<feature type="transmembrane region" description="Helical" evidence="6">
    <location>
        <begin position="353"/>
        <end position="375"/>
    </location>
</feature>
<feature type="transmembrane region" description="Helical" evidence="6">
    <location>
        <begin position="99"/>
        <end position="124"/>
    </location>
</feature>
<dbReference type="Pfam" id="PF13520">
    <property type="entry name" value="AA_permease_2"/>
    <property type="match status" value="1"/>
</dbReference>
<feature type="transmembrane region" description="Helical" evidence="6">
    <location>
        <begin position="68"/>
        <end position="87"/>
    </location>
</feature>
<dbReference type="InterPro" id="IPR006016">
    <property type="entry name" value="UspA"/>
</dbReference>
<evidence type="ECO:0000259" key="7">
    <source>
        <dbReference type="Pfam" id="PF00582"/>
    </source>
</evidence>
<dbReference type="PROSITE" id="PS01295">
    <property type="entry name" value="ISPD"/>
    <property type="match status" value="1"/>
</dbReference>
<keyword evidence="5 6" id="KW-0472">Membrane</keyword>
<accession>A0A6J7EPJ2</accession>
<sequence>MFALAAMTYVEGSSLHQDRGGSTVFARYAFNEFWSFVAGWAVMLDYVILVAATAFAATNYLAAFWAPFGRGTVEILTMLGILLYVAARNIRGFSSARQGRIGLLVLADLALQVLLIVLGVVLLFDGPAITSSIHLGSTPTVDDLIVAFGIATVVSTGLESASGLAGEVGVGRRGLARLVSASSLTVMVVYVGIALVALSAMPVINGTTTLATTFRDAPILGIADAFHQAWLRDTLRYVIAAMASVTLIAASNSAMLGLSRLGYSLSTNRQVPAALGRLHPTRFTPWVLIIFATVGAAALAIPRDLDFLLGLYAFGALLGLTIAHVSIVKLRFTEPDRSRPYVIPLGVRIGRARLPLPAVLGVLLSVAAWLSVVITHDSARWVGIGWMGFGVAFYVGYRLLSGKSLTQRVTVPREALLGEHVEVEYGTILVPIFGTPLDDDIVQTAGRLASEEGAEAGELATIEAVWIFEVPMSLPIDARLPDAELQRARAALARAKSIGEEYDGVEVATATVRGRSLGHTIVEEARRRGVQAIVLAADEPSRIRGGARLGGRQAETFIGEATKTVIARAHCAVILTAPPVGDRGLASEGAEQDPAEPPER</sequence>
<dbReference type="GO" id="GO:0022857">
    <property type="term" value="F:transmembrane transporter activity"/>
    <property type="evidence" value="ECO:0007669"/>
    <property type="project" value="InterPro"/>
</dbReference>